<accession>A0ABQ5Q7A7</accession>
<dbReference type="SUPFAM" id="SSF88713">
    <property type="entry name" value="Glycoside hydrolase/deacetylase"/>
    <property type="match status" value="1"/>
</dbReference>
<proteinExistence type="predicted"/>
<dbReference type="RefSeq" id="WP_285725884.1">
    <property type="nucleotide sequence ID" value="NZ_BSDD01000004.1"/>
</dbReference>
<gene>
    <name evidence="5" type="ORF">GETHPA_20860</name>
</gene>
<protein>
    <submittedName>
        <fullName evidence="5">Polysaccharide deacetylase</fullName>
    </submittedName>
</protein>
<feature type="chain" id="PRO_5046024324" evidence="3">
    <location>
        <begin position="23"/>
        <end position="303"/>
    </location>
</feature>
<keyword evidence="3" id="KW-0732">Signal</keyword>
<name>A0ABQ5Q7A7_9BACT</name>
<evidence type="ECO:0000259" key="4">
    <source>
        <dbReference type="PROSITE" id="PS51677"/>
    </source>
</evidence>
<organism evidence="5 6">
    <name type="scientific">Geothrix rubra</name>
    <dbReference type="NCBI Taxonomy" id="2927977"/>
    <lineage>
        <taxon>Bacteria</taxon>
        <taxon>Pseudomonadati</taxon>
        <taxon>Acidobacteriota</taxon>
        <taxon>Holophagae</taxon>
        <taxon>Holophagales</taxon>
        <taxon>Holophagaceae</taxon>
        <taxon>Geothrix</taxon>
    </lineage>
</organism>
<keyword evidence="2" id="KW-0378">Hydrolase</keyword>
<dbReference type="InterPro" id="IPR011330">
    <property type="entry name" value="Glyco_hydro/deAcase_b/a-brl"/>
</dbReference>
<keyword evidence="1" id="KW-0479">Metal-binding</keyword>
<dbReference type="Pfam" id="PF01522">
    <property type="entry name" value="Polysacc_deac_1"/>
    <property type="match status" value="1"/>
</dbReference>
<sequence length="303" mass="33128">MVSLRAAWRTLALAGLAGLGLAAQTLTLTFDDGPNRVRTPLLSPETRNAAILKALGDAKVQAIVFANGIDGGDTPEGRAALAAWGRAGHLVGNHTYSHLRLADLAAFEADVQRCDALIRGIPGYTKLFRFPYLKEGATLETRDGMRKALAEAGYRNAHVTIPTFDWLIDEHLRTRLKADPQASLEPYRTYYVEDVLDQADRARALALKLTGREVKHAVLLHHCLLNALFLGELIHALRANGWTLVGPLEAYADPIYQQAPRTLDTGTSLLRTLAAERGLLPGRAEGLEAAYARERERLREAGL</sequence>
<dbReference type="PANTHER" id="PTHR10587:SF133">
    <property type="entry name" value="CHITIN DEACETYLASE 1-RELATED"/>
    <property type="match status" value="1"/>
</dbReference>
<feature type="domain" description="NodB homology" evidence="4">
    <location>
        <begin position="24"/>
        <end position="245"/>
    </location>
</feature>
<dbReference type="InterPro" id="IPR002509">
    <property type="entry name" value="NODB_dom"/>
</dbReference>
<evidence type="ECO:0000256" key="3">
    <source>
        <dbReference type="SAM" id="SignalP"/>
    </source>
</evidence>
<feature type="signal peptide" evidence="3">
    <location>
        <begin position="1"/>
        <end position="22"/>
    </location>
</feature>
<evidence type="ECO:0000313" key="5">
    <source>
        <dbReference type="EMBL" id="GLH70553.1"/>
    </source>
</evidence>
<evidence type="ECO:0000313" key="6">
    <source>
        <dbReference type="Proteomes" id="UP001165089"/>
    </source>
</evidence>
<dbReference type="EMBL" id="BSDD01000004">
    <property type="protein sequence ID" value="GLH70553.1"/>
    <property type="molecule type" value="Genomic_DNA"/>
</dbReference>
<dbReference type="PANTHER" id="PTHR10587">
    <property type="entry name" value="GLYCOSYL TRANSFERASE-RELATED"/>
    <property type="match status" value="1"/>
</dbReference>
<dbReference type="Gene3D" id="3.20.20.370">
    <property type="entry name" value="Glycoside hydrolase/deacetylase"/>
    <property type="match status" value="1"/>
</dbReference>
<reference evidence="5 6" key="1">
    <citation type="journal article" date="2023" name="Antonie Van Leeuwenhoek">
        <title>Mesoterricola silvestris gen. nov., sp. nov., Mesoterricola sediminis sp. nov., Geothrix oryzae sp. nov., Geothrix edaphica sp. nov., Geothrix rubra sp. nov., and Geothrix limicola sp. nov., six novel members of Acidobacteriota isolated from soils.</title>
        <authorList>
            <person name="Itoh H."/>
            <person name="Sugisawa Y."/>
            <person name="Mise K."/>
            <person name="Xu Z."/>
            <person name="Kuniyasu M."/>
            <person name="Ushijima N."/>
            <person name="Kawano K."/>
            <person name="Kobayashi E."/>
            <person name="Shiratori Y."/>
            <person name="Masuda Y."/>
            <person name="Senoo K."/>
        </authorList>
    </citation>
    <scope>NUCLEOTIDE SEQUENCE [LARGE SCALE GENOMIC DNA]</scope>
    <source>
        <strain evidence="5 6">Red803</strain>
    </source>
</reference>
<dbReference type="Proteomes" id="UP001165089">
    <property type="component" value="Unassembled WGS sequence"/>
</dbReference>
<evidence type="ECO:0000256" key="1">
    <source>
        <dbReference type="ARBA" id="ARBA00022723"/>
    </source>
</evidence>
<dbReference type="PROSITE" id="PS51677">
    <property type="entry name" value="NODB"/>
    <property type="match status" value="1"/>
</dbReference>
<comment type="caution">
    <text evidence="5">The sequence shown here is derived from an EMBL/GenBank/DDBJ whole genome shotgun (WGS) entry which is preliminary data.</text>
</comment>
<dbReference type="InterPro" id="IPR050248">
    <property type="entry name" value="Polysacc_deacetylase_ArnD"/>
</dbReference>
<evidence type="ECO:0000256" key="2">
    <source>
        <dbReference type="ARBA" id="ARBA00022801"/>
    </source>
</evidence>
<keyword evidence="6" id="KW-1185">Reference proteome</keyword>